<dbReference type="GeneID" id="116294913"/>
<proteinExistence type="predicted"/>
<sequence length="253" mass="29065">MAAKMENSSELKIDFVLGEHDSNAAKGKIVIECIKYLLYERHQVPTTVDQILRYTELEMAEGGRNVVSRRPTVSSRNDSKKRIQLYNDLKCLFQNVEHLFSSSTVSSVVLVFGSTAVSPKESYVINFQTNVNSIKGSNDIKSESSQKRLSRKLIRTLVMNQELRSFKEISSTPLLVFVRVPRSVENSWFKPKQSFKIPWRGNFCRILVKDTEMTEEEEAIREEDLVWLQAPVPIKGYNEKVKDASAVYSDFWN</sequence>
<dbReference type="InParanoid" id="A0A6P8I0Q9"/>
<organism evidence="1 2">
    <name type="scientific">Actinia tenebrosa</name>
    <name type="common">Australian red waratah sea anemone</name>
    <dbReference type="NCBI Taxonomy" id="6105"/>
    <lineage>
        <taxon>Eukaryota</taxon>
        <taxon>Metazoa</taxon>
        <taxon>Cnidaria</taxon>
        <taxon>Anthozoa</taxon>
        <taxon>Hexacorallia</taxon>
        <taxon>Actiniaria</taxon>
        <taxon>Actiniidae</taxon>
        <taxon>Actinia</taxon>
    </lineage>
</organism>
<dbReference type="OrthoDB" id="6334764at2759"/>
<dbReference type="PANTHER" id="PTHR15681:SF1">
    <property type="entry name" value="MAD2L1-BINDING PROTEIN"/>
    <property type="match status" value="1"/>
</dbReference>
<dbReference type="InterPro" id="IPR053729">
    <property type="entry name" value="MAD2L1BP_domain_sf"/>
</dbReference>
<evidence type="ECO:0000313" key="1">
    <source>
        <dbReference type="Proteomes" id="UP000515163"/>
    </source>
</evidence>
<evidence type="ECO:0000313" key="2">
    <source>
        <dbReference type="RefSeq" id="XP_031558462.1"/>
    </source>
</evidence>
<dbReference type="Gene3D" id="3.30.900.20">
    <property type="match status" value="1"/>
</dbReference>
<dbReference type="InterPro" id="IPR009511">
    <property type="entry name" value="MAD1/Cdc20-bound-Mad2-bd"/>
</dbReference>
<protein>
    <submittedName>
        <fullName evidence="2">MAD2L1-binding protein-like</fullName>
    </submittedName>
</protein>
<dbReference type="KEGG" id="aten:116294913"/>
<reference evidence="2" key="1">
    <citation type="submission" date="2025-08" db="UniProtKB">
        <authorList>
            <consortium name="RefSeq"/>
        </authorList>
    </citation>
    <scope>IDENTIFICATION</scope>
    <source>
        <tissue evidence="2">Tentacle</tissue>
    </source>
</reference>
<dbReference type="RefSeq" id="XP_031558462.1">
    <property type="nucleotide sequence ID" value="XM_031702602.1"/>
</dbReference>
<accession>A0A6P8I0Q9</accession>
<dbReference type="AlphaFoldDB" id="A0A6P8I0Q9"/>
<dbReference type="PANTHER" id="PTHR15681">
    <property type="entry name" value="MAD2L1-BINDING PROTEIN"/>
    <property type="match status" value="1"/>
</dbReference>
<dbReference type="FunCoup" id="A0A6P8I0Q9">
    <property type="interactions" value="2244"/>
</dbReference>
<dbReference type="Proteomes" id="UP000515163">
    <property type="component" value="Unplaced"/>
</dbReference>
<gene>
    <name evidence="2" type="primary">LOC116294913</name>
</gene>
<dbReference type="GO" id="GO:0005634">
    <property type="term" value="C:nucleus"/>
    <property type="evidence" value="ECO:0007669"/>
    <property type="project" value="InterPro"/>
</dbReference>
<dbReference type="Pfam" id="PF06581">
    <property type="entry name" value="p31comet"/>
    <property type="match status" value="1"/>
</dbReference>
<name>A0A6P8I0Q9_ACTTE</name>
<dbReference type="GO" id="GO:0007096">
    <property type="term" value="P:regulation of exit from mitosis"/>
    <property type="evidence" value="ECO:0007669"/>
    <property type="project" value="InterPro"/>
</dbReference>
<keyword evidence="1" id="KW-1185">Reference proteome</keyword>